<evidence type="ECO:0000313" key="2">
    <source>
        <dbReference type="EMBL" id="BBL88830.1"/>
    </source>
</evidence>
<accession>A0A510I901</accession>
<feature type="domain" description="Insertion element IS150 protein InsJ-like helix-turn-helix" evidence="1">
    <location>
        <begin position="14"/>
        <end position="63"/>
    </location>
</feature>
<organism evidence="2 3">
    <name type="scientific">Vibrio rotiferianus</name>
    <dbReference type="NCBI Taxonomy" id="190895"/>
    <lineage>
        <taxon>Bacteria</taxon>
        <taxon>Pseudomonadati</taxon>
        <taxon>Pseudomonadota</taxon>
        <taxon>Gammaproteobacteria</taxon>
        <taxon>Vibrionales</taxon>
        <taxon>Vibrionaceae</taxon>
        <taxon>Vibrio</taxon>
    </lineage>
</organism>
<evidence type="ECO:0000313" key="3">
    <source>
        <dbReference type="Proteomes" id="UP000315115"/>
    </source>
</evidence>
<protein>
    <recommendedName>
        <fullName evidence="1">Insertion element IS150 protein InsJ-like helix-turn-helix domain-containing protein</fullName>
    </recommendedName>
</protein>
<dbReference type="RefSeq" id="WP_232055375.1">
    <property type="nucleotide sequence ID" value="NZ_AP019798.1"/>
</dbReference>
<sequence>MLVTMNDSDINRFKVIQDVCDRRIRRVDAADILDLSVRQVQRLMNRLREFGAVGLTHQARGKPSNNRYSSDYRDTVLKLIRDHYSDFSPTLAREKLLELHGLPVSNETLRSWMIADGLWTPHSQRKPKVYQPPY</sequence>
<gene>
    <name evidence="2" type="ORF">VroAM7_14830</name>
</gene>
<name>A0A510I901_9VIBR</name>
<proteinExistence type="predicted"/>
<dbReference type="EMBL" id="AP019798">
    <property type="protein sequence ID" value="BBL88830.1"/>
    <property type="molecule type" value="Genomic_DNA"/>
</dbReference>
<dbReference type="Pfam" id="PF13518">
    <property type="entry name" value="HTH_28"/>
    <property type="match status" value="1"/>
</dbReference>
<dbReference type="SUPFAM" id="SSF46689">
    <property type="entry name" value="Homeodomain-like"/>
    <property type="match status" value="1"/>
</dbReference>
<dbReference type="InterPro" id="IPR009057">
    <property type="entry name" value="Homeodomain-like_sf"/>
</dbReference>
<dbReference type="AlphaFoldDB" id="A0A510I901"/>
<dbReference type="InterPro" id="IPR055247">
    <property type="entry name" value="InsJ-like_HTH"/>
</dbReference>
<reference evidence="3" key="1">
    <citation type="submission" date="2019-07" db="EMBL/GenBank/DDBJ databases">
        <title>Complete Genome Sequences of Vibrion rotiferianus strain AM7.</title>
        <authorList>
            <person name="Miyazaki K."/>
            <person name="Wiseschart A."/>
            <person name="Pootanakit K."/>
            <person name="Ishimori K."/>
            <person name="Kitahara K."/>
        </authorList>
    </citation>
    <scope>NUCLEOTIDE SEQUENCE [LARGE SCALE GENOMIC DNA]</scope>
    <source>
        <strain evidence="3">AM7</strain>
    </source>
</reference>
<evidence type="ECO:0000259" key="1">
    <source>
        <dbReference type="Pfam" id="PF13518"/>
    </source>
</evidence>
<dbReference type="Proteomes" id="UP000315115">
    <property type="component" value="Chromosome 1"/>
</dbReference>